<keyword evidence="2" id="KW-1185">Reference proteome</keyword>
<protein>
    <submittedName>
        <fullName evidence="1">Uncharacterized protein</fullName>
    </submittedName>
</protein>
<organism evidence="1 2">
    <name type="scientific">Candolleomyces aberdarensis</name>
    <dbReference type="NCBI Taxonomy" id="2316362"/>
    <lineage>
        <taxon>Eukaryota</taxon>
        <taxon>Fungi</taxon>
        <taxon>Dikarya</taxon>
        <taxon>Basidiomycota</taxon>
        <taxon>Agaricomycotina</taxon>
        <taxon>Agaricomycetes</taxon>
        <taxon>Agaricomycetidae</taxon>
        <taxon>Agaricales</taxon>
        <taxon>Agaricineae</taxon>
        <taxon>Psathyrellaceae</taxon>
        <taxon>Candolleomyces</taxon>
    </lineage>
</organism>
<dbReference type="EMBL" id="SDEE01001940">
    <property type="protein sequence ID" value="RXW11407.1"/>
    <property type="molecule type" value="Genomic_DNA"/>
</dbReference>
<reference evidence="1 2" key="1">
    <citation type="submission" date="2019-01" db="EMBL/GenBank/DDBJ databases">
        <title>Draft genome sequence of Psathyrella aberdarensis IHI B618.</title>
        <authorList>
            <person name="Buettner E."/>
            <person name="Kellner H."/>
        </authorList>
    </citation>
    <scope>NUCLEOTIDE SEQUENCE [LARGE SCALE GENOMIC DNA]</scope>
    <source>
        <strain evidence="1 2">IHI B618</strain>
    </source>
</reference>
<dbReference type="OrthoDB" id="10539746at2759"/>
<proteinExistence type="predicted"/>
<dbReference type="InterPro" id="IPR059179">
    <property type="entry name" value="MLKL-like_MCAfunc"/>
</dbReference>
<sequence>MMVSTVFKPALAEEAGGSHSMKEGIEGPPASAPRIIRGVVKEATNSSKFRAITKGTLRAALGIAVALVPEPFKGPAGALLKVVDVIERADSNKEEVAILKKRCDFLGLSIVNGVKGKDPKLLSEDLKDSIGRLVGGIWNTLEAANKEKSKGIAVYVLVEDDIEVLKKANKKLDELLQWFWIENHIAGTIVLSDILANVQDQVAWMQGLSAALDKHFE</sequence>
<accession>A0A4Q2CX87</accession>
<evidence type="ECO:0000313" key="1">
    <source>
        <dbReference type="EMBL" id="RXW11407.1"/>
    </source>
</evidence>
<name>A0A4Q2CX87_9AGAR</name>
<gene>
    <name evidence="1" type="ORF">EST38_g14447</name>
</gene>
<comment type="caution">
    <text evidence="1">The sequence shown here is derived from an EMBL/GenBank/DDBJ whole genome shotgun (WGS) entry which is preliminary data.</text>
</comment>
<dbReference type="AlphaFoldDB" id="A0A4Q2CX87"/>
<evidence type="ECO:0000313" key="2">
    <source>
        <dbReference type="Proteomes" id="UP000290288"/>
    </source>
</evidence>
<dbReference type="CDD" id="cd21037">
    <property type="entry name" value="MLKL_NTD"/>
    <property type="match status" value="1"/>
</dbReference>
<feature type="non-terminal residue" evidence="1">
    <location>
        <position position="217"/>
    </location>
</feature>
<dbReference type="Proteomes" id="UP000290288">
    <property type="component" value="Unassembled WGS sequence"/>
</dbReference>